<organism evidence="1 2">
    <name type="scientific">Pinibacter aurantiacus</name>
    <dbReference type="NCBI Taxonomy" id="2851599"/>
    <lineage>
        <taxon>Bacteria</taxon>
        <taxon>Pseudomonadati</taxon>
        <taxon>Bacteroidota</taxon>
        <taxon>Chitinophagia</taxon>
        <taxon>Chitinophagales</taxon>
        <taxon>Chitinophagaceae</taxon>
        <taxon>Pinibacter</taxon>
    </lineage>
</organism>
<accession>A0A9E2W2L5</accession>
<dbReference type="PROSITE" id="PS51257">
    <property type="entry name" value="PROKAR_LIPOPROTEIN"/>
    <property type="match status" value="1"/>
</dbReference>
<proteinExistence type="predicted"/>
<keyword evidence="2" id="KW-1185">Reference proteome</keyword>
<dbReference type="Proteomes" id="UP000812270">
    <property type="component" value="Unassembled WGS sequence"/>
</dbReference>
<evidence type="ECO:0000313" key="1">
    <source>
        <dbReference type="EMBL" id="MBV4357465.1"/>
    </source>
</evidence>
<name>A0A9E2W2L5_9BACT</name>
<evidence type="ECO:0000313" key="2">
    <source>
        <dbReference type="Proteomes" id="UP000812270"/>
    </source>
</evidence>
<dbReference type="RefSeq" id="WP_217791110.1">
    <property type="nucleotide sequence ID" value="NZ_JAHSPG010000006.1"/>
</dbReference>
<protein>
    <recommendedName>
        <fullName evidence="3">Lipoprotein</fullName>
    </recommendedName>
</protein>
<evidence type="ECO:0008006" key="3">
    <source>
        <dbReference type="Google" id="ProtNLM"/>
    </source>
</evidence>
<sequence length="178" mass="20838">MKYFFLLLIISACSCETTSRIKKSDINPISNKFEGAYDNKPYLIRSNLQVTKKDYLETAVSLFDTSQTLKSDLDFIQINFNSKGQLCLHYKDTSVFKATTLNGKFSKKGYYEIYFKKEQLEIPPVVHVLFSTHDIQRLRIYETKSDDLIVYYYNYISGNFLFVGDGPSKMQFFFHKIK</sequence>
<gene>
    <name evidence="1" type="ORF">KTO63_09930</name>
</gene>
<dbReference type="EMBL" id="JAHSPG010000006">
    <property type="protein sequence ID" value="MBV4357465.1"/>
    <property type="molecule type" value="Genomic_DNA"/>
</dbReference>
<reference evidence="1" key="1">
    <citation type="submission" date="2021-06" db="EMBL/GenBank/DDBJ databases">
        <authorList>
            <person name="Huq M.A."/>
        </authorList>
    </citation>
    <scope>NUCLEOTIDE SEQUENCE</scope>
    <source>
        <strain evidence="1">MAH-26</strain>
    </source>
</reference>
<dbReference type="AlphaFoldDB" id="A0A9E2W2L5"/>
<comment type="caution">
    <text evidence="1">The sequence shown here is derived from an EMBL/GenBank/DDBJ whole genome shotgun (WGS) entry which is preliminary data.</text>
</comment>